<keyword evidence="5" id="KW-0229">DNA integration</keyword>
<dbReference type="PANTHER" id="PTHR30349">
    <property type="entry name" value="PHAGE INTEGRASE-RELATED"/>
    <property type="match status" value="1"/>
</dbReference>
<evidence type="ECO:0000256" key="1">
    <source>
        <dbReference type="ARBA" id="ARBA00004496"/>
    </source>
</evidence>
<dbReference type="RefSeq" id="WP_109349088.1">
    <property type="nucleotide sequence ID" value="NZ_BJUE01000008.1"/>
</dbReference>
<dbReference type="GO" id="GO:0003677">
    <property type="term" value="F:DNA binding"/>
    <property type="evidence" value="ECO:0007669"/>
    <property type="project" value="UniProtKB-UniRule"/>
</dbReference>
<protein>
    <submittedName>
        <fullName evidence="13">Site-specific recombinase XerD</fullName>
    </submittedName>
    <submittedName>
        <fullName evidence="12">Tyrosine recombinase XerD</fullName>
    </submittedName>
</protein>
<evidence type="ECO:0000259" key="11">
    <source>
        <dbReference type="PROSITE" id="PS51900"/>
    </source>
</evidence>
<dbReference type="Proteomes" id="UP000254330">
    <property type="component" value="Unassembled WGS sequence"/>
</dbReference>
<dbReference type="GO" id="GO:0005737">
    <property type="term" value="C:cytoplasm"/>
    <property type="evidence" value="ECO:0007669"/>
    <property type="project" value="UniProtKB-SubCell"/>
</dbReference>
<reference evidence="13 15" key="2">
    <citation type="submission" date="2019-03" db="EMBL/GenBank/DDBJ databases">
        <title>Genomic Encyclopedia of Type Strains, Phase IV (KMG-IV): sequencing the most valuable type-strain genomes for metagenomic binning, comparative biology and taxonomic classification.</title>
        <authorList>
            <person name="Goeker M."/>
        </authorList>
    </citation>
    <scope>NUCLEOTIDE SEQUENCE [LARGE SCALE GENOMIC DNA]</scope>
    <source>
        <strain evidence="13 15">DSM 20580</strain>
    </source>
</reference>
<feature type="domain" description="Core-binding (CB)" evidence="11">
    <location>
        <begin position="39"/>
        <end position="150"/>
    </location>
</feature>
<dbReference type="InterPro" id="IPR010998">
    <property type="entry name" value="Integrase_recombinase_N"/>
</dbReference>
<organism evidence="12 14">
    <name type="scientific">Kurthia zopfii</name>
    <dbReference type="NCBI Taxonomy" id="1650"/>
    <lineage>
        <taxon>Bacteria</taxon>
        <taxon>Bacillati</taxon>
        <taxon>Bacillota</taxon>
        <taxon>Bacilli</taxon>
        <taxon>Bacillales</taxon>
        <taxon>Caryophanaceae</taxon>
        <taxon>Kurthia</taxon>
    </lineage>
</organism>
<dbReference type="Gene3D" id="1.10.150.130">
    <property type="match status" value="1"/>
</dbReference>
<dbReference type="Gene3D" id="1.10.443.10">
    <property type="entry name" value="Intergrase catalytic core"/>
    <property type="match status" value="1"/>
</dbReference>
<dbReference type="GO" id="GO:0007059">
    <property type="term" value="P:chromosome segregation"/>
    <property type="evidence" value="ECO:0007669"/>
    <property type="project" value="UniProtKB-KW"/>
</dbReference>
<sequence length="374" mass="43907">MQDLTIMNQFEIVENNEQYYFELQYKQDSNEKSNFDRFSGFSDVDLIFWYIHQQKHLDRSKENSERTKIEYMRELKQFIMNILHYNEEMQLDLYGDVSDSLLKQIEGRHLRKYQEWLATSSPYILKGNTYSPASLSRKTTILKSFFTFLYESKYTTHNAAAGLKIASVRKDDRPNKDLGPFEVQRILDGLLEVDFRYYTMVLTLVTTGLRNEELCNLTMGSIKQDTIIGGYYFEVVGKGNKRRDVPIKRIVLDKILKYRQTYYLSSLNNSEDHAPLFVTRNGKKYTPSYLAQALKKVIHEKLAHLHIQSNVTTHSFRHAYAIISHLNKVDVYDIMRSLGHEKIDTTMIYLQKIIERSNNAVNGWNDDVLGSHLK</sequence>
<dbReference type="SUPFAM" id="SSF56349">
    <property type="entry name" value="DNA breaking-rejoining enzymes"/>
    <property type="match status" value="1"/>
</dbReference>
<dbReference type="AlphaFoldDB" id="A0A8B4QAR0"/>
<keyword evidence="15" id="KW-1185">Reference proteome</keyword>
<evidence type="ECO:0000256" key="2">
    <source>
        <dbReference type="ARBA" id="ARBA00022490"/>
    </source>
</evidence>
<dbReference type="GO" id="GO:0015074">
    <property type="term" value="P:DNA integration"/>
    <property type="evidence" value="ECO:0007669"/>
    <property type="project" value="UniProtKB-KW"/>
</dbReference>
<dbReference type="CDD" id="cd00397">
    <property type="entry name" value="DNA_BRE_C"/>
    <property type="match status" value="1"/>
</dbReference>
<evidence type="ECO:0000256" key="3">
    <source>
        <dbReference type="ARBA" id="ARBA00022618"/>
    </source>
</evidence>
<dbReference type="GO" id="GO:0006310">
    <property type="term" value="P:DNA recombination"/>
    <property type="evidence" value="ECO:0007669"/>
    <property type="project" value="UniProtKB-KW"/>
</dbReference>
<keyword evidence="3" id="KW-0132">Cell division</keyword>
<evidence type="ECO:0000313" key="14">
    <source>
        <dbReference type="Proteomes" id="UP000254330"/>
    </source>
</evidence>
<evidence type="ECO:0000256" key="4">
    <source>
        <dbReference type="ARBA" id="ARBA00022829"/>
    </source>
</evidence>
<dbReference type="InterPro" id="IPR013762">
    <property type="entry name" value="Integrase-like_cat_sf"/>
</dbReference>
<evidence type="ECO:0000259" key="10">
    <source>
        <dbReference type="PROSITE" id="PS51898"/>
    </source>
</evidence>
<dbReference type="GO" id="GO:0051301">
    <property type="term" value="P:cell division"/>
    <property type="evidence" value="ECO:0007669"/>
    <property type="project" value="UniProtKB-KW"/>
</dbReference>
<dbReference type="Pfam" id="PF00589">
    <property type="entry name" value="Phage_integrase"/>
    <property type="match status" value="1"/>
</dbReference>
<dbReference type="InterPro" id="IPR002104">
    <property type="entry name" value="Integrase_catalytic"/>
</dbReference>
<evidence type="ECO:0000313" key="15">
    <source>
        <dbReference type="Proteomes" id="UP000294641"/>
    </source>
</evidence>
<keyword evidence="6 9" id="KW-0238">DNA-binding</keyword>
<evidence type="ECO:0000313" key="13">
    <source>
        <dbReference type="EMBL" id="TDR40955.1"/>
    </source>
</evidence>
<evidence type="ECO:0000313" key="12">
    <source>
        <dbReference type="EMBL" id="STX09787.1"/>
    </source>
</evidence>
<keyword evidence="8" id="KW-0131">Cell cycle</keyword>
<comment type="subcellular location">
    <subcellularLocation>
        <location evidence="1">Cytoplasm</location>
    </subcellularLocation>
</comment>
<dbReference type="InterPro" id="IPR044068">
    <property type="entry name" value="CB"/>
</dbReference>
<gene>
    <name evidence="12" type="primary">xerD_3</name>
    <name evidence="13" type="ORF">DFR61_10772</name>
    <name evidence="12" type="ORF">NCTC10597_01486</name>
</gene>
<dbReference type="Proteomes" id="UP000294641">
    <property type="component" value="Unassembled WGS sequence"/>
</dbReference>
<proteinExistence type="predicted"/>
<evidence type="ECO:0000256" key="5">
    <source>
        <dbReference type="ARBA" id="ARBA00022908"/>
    </source>
</evidence>
<dbReference type="PANTHER" id="PTHR30349:SF77">
    <property type="entry name" value="TYROSINE RECOMBINASE XERC"/>
    <property type="match status" value="1"/>
</dbReference>
<dbReference type="EMBL" id="UGNP01000001">
    <property type="protein sequence ID" value="STX09787.1"/>
    <property type="molecule type" value="Genomic_DNA"/>
</dbReference>
<dbReference type="PROSITE" id="PS51900">
    <property type="entry name" value="CB"/>
    <property type="match status" value="1"/>
</dbReference>
<dbReference type="EMBL" id="SNZG01000007">
    <property type="protein sequence ID" value="TDR40955.1"/>
    <property type="molecule type" value="Genomic_DNA"/>
</dbReference>
<evidence type="ECO:0000256" key="9">
    <source>
        <dbReference type="PROSITE-ProRule" id="PRU01248"/>
    </source>
</evidence>
<dbReference type="InterPro" id="IPR050090">
    <property type="entry name" value="Tyrosine_recombinase_XerCD"/>
</dbReference>
<accession>A0A8B4QAR0</accession>
<evidence type="ECO:0000256" key="7">
    <source>
        <dbReference type="ARBA" id="ARBA00023172"/>
    </source>
</evidence>
<evidence type="ECO:0000256" key="8">
    <source>
        <dbReference type="ARBA" id="ARBA00023306"/>
    </source>
</evidence>
<dbReference type="PROSITE" id="PS51898">
    <property type="entry name" value="TYR_RECOMBINASE"/>
    <property type="match status" value="1"/>
</dbReference>
<reference evidence="12 14" key="1">
    <citation type="submission" date="2018-06" db="EMBL/GenBank/DDBJ databases">
        <authorList>
            <consortium name="Pathogen Informatics"/>
            <person name="Doyle S."/>
        </authorList>
    </citation>
    <scope>NUCLEOTIDE SEQUENCE [LARGE SCALE GENOMIC DNA]</scope>
    <source>
        <strain evidence="12 14">NCTC10597</strain>
    </source>
</reference>
<feature type="domain" description="Tyr recombinase" evidence="10">
    <location>
        <begin position="173"/>
        <end position="362"/>
    </location>
</feature>
<keyword evidence="2" id="KW-0963">Cytoplasm</keyword>
<name>A0A8B4QAR0_9BACL</name>
<dbReference type="OrthoDB" id="2445040at2"/>
<keyword evidence="4" id="KW-0159">Chromosome partition</keyword>
<comment type="caution">
    <text evidence="12">The sequence shown here is derived from an EMBL/GenBank/DDBJ whole genome shotgun (WGS) entry which is preliminary data.</text>
</comment>
<dbReference type="InterPro" id="IPR011010">
    <property type="entry name" value="DNA_brk_join_enz"/>
</dbReference>
<evidence type="ECO:0000256" key="6">
    <source>
        <dbReference type="ARBA" id="ARBA00023125"/>
    </source>
</evidence>
<keyword evidence="7" id="KW-0233">DNA recombination</keyword>